<accession>A0A1X2GIM8</accession>
<name>A0A1X2GIM8_9FUNG</name>
<evidence type="ECO:0000313" key="1">
    <source>
        <dbReference type="EMBL" id="ORX54613.1"/>
    </source>
</evidence>
<gene>
    <name evidence="1" type="ORF">DM01DRAFT_1335749</name>
</gene>
<keyword evidence="2" id="KW-1185">Reference proteome</keyword>
<evidence type="ECO:0000313" key="2">
    <source>
        <dbReference type="Proteomes" id="UP000242146"/>
    </source>
</evidence>
<dbReference type="InterPro" id="IPR037485">
    <property type="entry name" value="PEX22"/>
</dbReference>
<dbReference type="OrthoDB" id="77656at2759"/>
<dbReference type="PANTHER" id="PTHR34126:SF1">
    <property type="entry name" value="PEROXISOME BIOGENESIS PROTEIN 22"/>
    <property type="match status" value="1"/>
</dbReference>
<proteinExistence type="predicted"/>
<dbReference type="AlphaFoldDB" id="A0A1X2GIM8"/>
<protein>
    <submittedName>
        <fullName evidence="1">Uncharacterized protein</fullName>
    </submittedName>
</protein>
<dbReference type="GO" id="GO:0007031">
    <property type="term" value="P:peroxisome organization"/>
    <property type="evidence" value="ECO:0007669"/>
    <property type="project" value="InterPro"/>
</dbReference>
<comment type="caution">
    <text evidence="1">The sequence shown here is derived from an EMBL/GenBank/DDBJ whole genome shotgun (WGS) entry which is preliminary data.</text>
</comment>
<organism evidence="1 2">
    <name type="scientific">Hesseltinella vesiculosa</name>
    <dbReference type="NCBI Taxonomy" id="101127"/>
    <lineage>
        <taxon>Eukaryota</taxon>
        <taxon>Fungi</taxon>
        <taxon>Fungi incertae sedis</taxon>
        <taxon>Mucoromycota</taxon>
        <taxon>Mucoromycotina</taxon>
        <taxon>Mucoromycetes</taxon>
        <taxon>Mucorales</taxon>
        <taxon>Cunninghamellaceae</taxon>
        <taxon>Hesseltinella</taxon>
    </lineage>
</organism>
<dbReference type="EMBL" id="MCGT01000013">
    <property type="protein sequence ID" value="ORX54613.1"/>
    <property type="molecule type" value="Genomic_DNA"/>
</dbReference>
<reference evidence="1 2" key="1">
    <citation type="submission" date="2016-07" db="EMBL/GenBank/DDBJ databases">
        <title>Pervasive Adenine N6-methylation of Active Genes in Fungi.</title>
        <authorList>
            <consortium name="DOE Joint Genome Institute"/>
            <person name="Mondo S.J."/>
            <person name="Dannebaum R.O."/>
            <person name="Kuo R.C."/>
            <person name="Labutti K."/>
            <person name="Haridas S."/>
            <person name="Kuo A."/>
            <person name="Salamov A."/>
            <person name="Ahrendt S.R."/>
            <person name="Lipzen A."/>
            <person name="Sullivan W."/>
            <person name="Andreopoulos W.B."/>
            <person name="Clum A."/>
            <person name="Lindquist E."/>
            <person name="Daum C."/>
            <person name="Ramamoorthy G.K."/>
            <person name="Gryganskyi A."/>
            <person name="Culley D."/>
            <person name="Magnuson J.K."/>
            <person name="James T.Y."/>
            <person name="O'Malley M.A."/>
            <person name="Stajich J.E."/>
            <person name="Spatafora J.W."/>
            <person name="Visel A."/>
            <person name="Grigoriev I.V."/>
        </authorList>
    </citation>
    <scope>NUCLEOTIDE SEQUENCE [LARGE SCALE GENOMIC DNA]</scope>
    <source>
        <strain evidence="1 2">NRRL 3301</strain>
    </source>
</reference>
<sequence length="157" mass="18266">MKRRRVTLSLKNTVLWNPSTDLDNGLYAFKPEALGFLKALVQHHEVYLVIQVNNNEEQQQIQHLLQQNHLQGFDERKILFCQKEQGKIHLVRHLEAQIHIEGGWEQDDGEEIVRQLKPFVPKIIWVQKHQRQVALGASVESVQNVTDTSFSKDLLSQ</sequence>
<dbReference type="Proteomes" id="UP000242146">
    <property type="component" value="Unassembled WGS sequence"/>
</dbReference>
<dbReference type="Pfam" id="PF22978">
    <property type="entry name" value="HAD_Pex22"/>
    <property type="match status" value="1"/>
</dbReference>
<dbReference type="PANTHER" id="PTHR34126">
    <property type="entry name" value="PEROXISOME BIOGENESIS PROTEIN 22"/>
    <property type="match status" value="1"/>
</dbReference>